<evidence type="ECO:0000256" key="1">
    <source>
        <dbReference type="SAM" id="MobiDB-lite"/>
    </source>
</evidence>
<feature type="compositionally biased region" description="Low complexity" evidence="1">
    <location>
        <begin position="858"/>
        <end position="912"/>
    </location>
</feature>
<dbReference type="InterPro" id="IPR002035">
    <property type="entry name" value="VWF_A"/>
</dbReference>
<dbReference type="PROSITE" id="PS50234">
    <property type="entry name" value="VWFA"/>
    <property type="match status" value="1"/>
</dbReference>
<evidence type="ECO:0000313" key="5">
    <source>
        <dbReference type="Proteomes" id="UP000292507"/>
    </source>
</evidence>
<reference evidence="4 5" key="1">
    <citation type="submission" date="2019-02" db="EMBL/GenBank/DDBJ databases">
        <title>Sequencing the genomes of 1000 actinobacteria strains.</title>
        <authorList>
            <person name="Klenk H.-P."/>
        </authorList>
    </citation>
    <scope>NUCLEOTIDE SEQUENCE [LARGE SCALE GENOMIC DNA]</scope>
    <source>
        <strain evidence="4 5">DSM 44509</strain>
    </source>
</reference>
<feature type="domain" description="VWFA" evidence="3">
    <location>
        <begin position="477"/>
        <end position="720"/>
    </location>
</feature>
<dbReference type="InterPro" id="IPR036465">
    <property type="entry name" value="vWFA_dom_sf"/>
</dbReference>
<feature type="region of interest" description="Disordered" evidence="1">
    <location>
        <begin position="815"/>
        <end position="845"/>
    </location>
</feature>
<dbReference type="PANTHER" id="PTHR48125:SF12">
    <property type="entry name" value="AT HOOK TRANSCRIPTION FACTOR FAMILY-RELATED"/>
    <property type="match status" value="1"/>
</dbReference>
<organism evidence="4 5">
    <name type="scientific">Blastococcus saxobsidens</name>
    <dbReference type="NCBI Taxonomy" id="138336"/>
    <lineage>
        <taxon>Bacteria</taxon>
        <taxon>Bacillati</taxon>
        <taxon>Actinomycetota</taxon>
        <taxon>Actinomycetes</taxon>
        <taxon>Geodermatophilales</taxon>
        <taxon>Geodermatophilaceae</taxon>
        <taxon>Blastococcus</taxon>
    </lineage>
</organism>
<dbReference type="Proteomes" id="UP000292507">
    <property type="component" value="Unassembled WGS sequence"/>
</dbReference>
<dbReference type="SUPFAM" id="SSF53300">
    <property type="entry name" value="vWA-like"/>
    <property type="match status" value="1"/>
</dbReference>
<keyword evidence="5" id="KW-1185">Reference proteome</keyword>
<dbReference type="EMBL" id="SHKV01000001">
    <property type="protein sequence ID" value="RZU33524.1"/>
    <property type="molecule type" value="Genomic_DNA"/>
</dbReference>
<accession>A0A4Q7YAD6</accession>
<comment type="caution">
    <text evidence="4">The sequence shown here is derived from an EMBL/GenBank/DDBJ whole genome shotgun (WGS) entry which is preliminary data.</text>
</comment>
<keyword evidence="2" id="KW-0732">Signal</keyword>
<dbReference type="Gene3D" id="3.40.50.410">
    <property type="entry name" value="von Willebrand factor, type A domain"/>
    <property type="match status" value="1"/>
</dbReference>
<feature type="signal peptide" evidence="2">
    <location>
        <begin position="1"/>
        <end position="24"/>
    </location>
</feature>
<evidence type="ECO:0000313" key="4">
    <source>
        <dbReference type="EMBL" id="RZU33524.1"/>
    </source>
</evidence>
<name>A0A4Q7YAD6_9ACTN</name>
<dbReference type="SUPFAM" id="SSF110296">
    <property type="entry name" value="Oligoxyloglucan reducing end-specific cellobiohydrolase"/>
    <property type="match status" value="1"/>
</dbReference>
<feature type="region of interest" description="Disordered" evidence="1">
    <location>
        <begin position="858"/>
        <end position="918"/>
    </location>
</feature>
<dbReference type="InterPro" id="IPR015943">
    <property type="entry name" value="WD40/YVTN_repeat-like_dom_sf"/>
</dbReference>
<protein>
    <recommendedName>
        <fullName evidence="3">VWFA domain-containing protein</fullName>
    </recommendedName>
</protein>
<dbReference type="Gene3D" id="2.130.10.10">
    <property type="entry name" value="YVTN repeat-like/Quinoprotein amine dehydrogenase"/>
    <property type="match status" value="1"/>
</dbReference>
<proteinExistence type="predicted"/>
<gene>
    <name evidence="4" type="ORF">BKA19_3256</name>
</gene>
<sequence>MSAVRSAALLGIVALLSAATVTLAGPLGAAPGCAQVIQGTAGTWTVRSAPAFPAGDPVLVGHAVDSRQPLRQYATNGVSVLATDDGCAWAETFRLPEAPSPELPASSVTDRILEVVVHPRAQGRIWLVVAVGQTVAERLRFNRIGPSFPLSPAADENRDGTQTLVLSSTDAGASWTAMSGPPLPGAPGRLAPAPTSPGVLYLPTFSGLWGSFDGGRTWTPRPPAATAPGQGQRPLDAVTAPTTNRVTVDPTAASTLYGHNNTSVRTSDDGGVTWSAYPTPPGGFTSGPFVDRGLSAERRMVFARHPDSTSPIESLWFFRSATGAFEAVPVEPDTIAGVPWRAVWHPARDELVMATWDRNSAAGFPEVSLYRLDSRGTVEEINELDLPPVWGLDVDDYGTYHLHTSSEIVSLQTSAVAGAAGLDQGQPQIEMDPFSYQPPPPPLPATLSGPAAVELDPGETTTLTWTLDLPRRPTPLDTYFLIDTSNSFEPDIQALADGMADVVRSLTDAGIDAHVGIGELGTREARRYTRFADIAPPGTELQRGFERLRTGGGYESHLIALHQTATGSGVEGTSGPAVAPGQDPTWRTDSLRTLVVITDVQYIDEDDPEAPSRREVYDALAARDVRAIGLEVVREGGDDGVPGSYAAVEAADAASTTAPTPARADLEELAGATGSFAPPGGVDCRNNGTTEIGAGDPMVCTTTAVQAARISTLADVLTRVLLAQVDERPVALSARGDVTVTPVSPDGWRHQSVDVKRNQTLTFTAEVSCDDSQAGRALPLGVDALVGEEGIASATTQVQCGPAVPASAVAAGGEPAAAEPAPAPVAADPATAPPPTGPQAALAPPVVPPVVPVPVGGTATAPGSAPGTAPGNAPGTAPGTTPGTAGAPAAGAATALSPGGAAQAAPAGAVAGQHQEDSPALAHASLQMTGRHREPATTPPWTLLAAGVLSAAAAGRLRALRTRPIPRTARSRNR</sequence>
<dbReference type="PANTHER" id="PTHR48125">
    <property type="entry name" value="LP07818P1"/>
    <property type="match status" value="1"/>
</dbReference>
<feature type="region of interest" description="Disordered" evidence="1">
    <location>
        <begin position="217"/>
        <end position="237"/>
    </location>
</feature>
<feature type="chain" id="PRO_5038667482" description="VWFA domain-containing protein" evidence="2">
    <location>
        <begin position="25"/>
        <end position="974"/>
    </location>
</feature>
<evidence type="ECO:0000259" key="3">
    <source>
        <dbReference type="PROSITE" id="PS50234"/>
    </source>
</evidence>
<evidence type="ECO:0000256" key="2">
    <source>
        <dbReference type="SAM" id="SignalP"/>
    </source>
</evidence>
<dbReference type="CDD" id="cd15482">
    <property type="entry name" value="Sialidase_non-viral"/>
    <property type="match status" value="1"/>
</dbReference>
<feature type="compositionally biased region" description="Low complexity" evidence="1">
    <location>
        <begin position="815"/>
        <end position="830"/>
    </location>
</feature>
<dbReference type="AlphaFoldDB" id="A0A4Q7YAD6"/>